<proteinExistence type="predicted"/>
<dbReference type="Proteomes" id="UP001159641">
    <property type="component" value="Unassembled WGS sequence"/>
</dbReference>
<keyword evidence="3" id="KW-1185">Reference proteome</keyword>
<sequence length="73" mass="8236">MTFTKHPCNKRLSQTWASTCDLLPRVEGLNSEDSLVHDYFHEIPQPHRPPSVPDVAHQERAAKSEGRHLPAAP</sequence>
<feature type="region of interest" description="Disordered" evidence="1">
    <location>
        <begin position="42"/>
        <end position="73"/>
    </location>
</feature>
<dbReference type="EMBL" id="JAIQCJ010001983">
    <property type="protein sequence ID" value="KAJ8786691.1"/>
    <property type="molecule type" value="Genomic_DNA"/>
</dbReference>
<reference evidence="2 3" key="1">
    <citation type="submission" date="2022-11" db="EMBL/GenBank/DDBJ databases">
        <title>Whole genome sequence of Eschrichtius robustus ER-17-0199.</title>
        <authorList>
            <person name="Bruniche-Olsen A."/>
            <person name="Black A.N."/>
            <person name="Fields C.J."/>
            <person name="Walden K."/>
            <person name="Dewoody J.A."/>
        </authorList>
    </citation>
    <scope>NUCLEOTIDE SEQUENCE [LARGE SCALE GENOMIC DNA]</scope>
    <source>
        <strain evidence="2">ER-17-0199</strain>
        <tissue evidence="2">Blubber</tissue>
    </source>
</reference>
<gene>
    <name evidence="2" type="ORF">J1605_006180</name>
</gene>
<evidence type="ECO:0000256" key="1">
    <source>
        <dbReference type="SAM" id="MobiDB-lite"/>
    </source>
</evidence>
<dbReference type="AlphaFoldDB" id="A0AB34H4V3"/>
<evidence type="ECO:0000313" key="2">
    <source>
        <dbReference type="EMBL" id="KAJ8786691.1"/>
    </source>
</evidence>
<comment type="caution">
    <text evidence="2">The sequence shown here is derived from an EMBL/GenBank/DDBJ whole genome shotgun (WGS) entry which is preliminary data.</text>
</comment>
<accession>A0AB34H4V3</accession>
<protein>
    <submittedName>
        <fullName evidence="2">Uncharacterized protein</fullName>
    </submittedName>
</protein>
<feature type="compositionally biased region" description="Basic and acidic residues" evidence="1">
    <location>
        <begin position="56"/>
        <end position="73"/>
    </location>
</feature>
<organism evidence="2 3">
    <name type="scientific">Eschrichtius robustus</name>
    <name type="common">California gray whale</name>
    <name type="synonym">Eschrichtius gibbosus</name>
    <dbReference type="NCBI Taxonomy" id="9764"/>
    <lineage>
        <taxon>Eukaryota</taxon>
        <taxon>Metazoa</taxon>
        <taxon>Chordata</taxon>
        <taxon>Craniata</taxon>
        <taxon>Vertebrata</taxon>
        <taxon>Euteleostomi</taxon>
        <taxon>Mammalia</taxon>
        <taxon>Eutheria</taxon>
        <taxon>Laurasiatheria</taxon>
        <taxon>Artiodactyla</taxon>
        <taxon>Whippomorpha</taxon>
        <taxon>Cetacea</taxon>
        <taxon>Mysticeti</taxon>
        <taxon>Eschrichtiidae</taxon>
        <taxon>Eschrichtius</taxon>
    </lineage>
</organism>
<name>A0AB34H4V3_ESCRO</name>
<evidence type="ECO:0000313" key="3">
    <source>
        <dbReference type="Proteomes" id="UP001159641"/>
    </source>
</evidence>